<dbReference type="PROSITE" id="PS51257">
    <property type="entry name" value="PROKAR_LIPOPROTEIN"/>
    <property type="match status" value="1"/>
</dbReference>
<evidence type="ECO:0000313" key="1">
    <source>
        <dbReference type="EMBL" id="EAW29989.1"/>
    </source>
</evidence>
<dbReference type="PANTHER" id="PTHR34853:SF1">
    <property type="entry name" value="LIPASE 5"/>
    <property type="match status" value="1"/>
</dbReference>
<dbReference type="STRING" id="247633.GP2143_06839"/>
<keyword evidence="2" id="KW-1185">Reference proteome</keyword>
<dbReference type="PIRSF" id="PIRSF029171">
    <property type="entry name" value="Esterase_LipA"/>
    <property type="match status" value="1"/>
</dbReference>
<dbReference type="Gene3D" id="3.40.50.1820">
    <property type="entry name" value="alpha/beta hydrolase"/>
    <property type="match status" value="2"/>
</dbReference>
<evidence type="ECO:0000313" key="2">
    <source>
        <dbReference type="Proteomes" id="UP000004931"/>
    </source>
</evidence>
<comment type="caution">
    <text evidence="1">The sequence shown here is derived from an EMBL/GenBank/DDBJ whole genome shotgun (WGS) entry which is preliminary data.</text>
</comment>
<dbReference type="Proteomes" id="UP000004931">
    <property type="component" value="Unassembled WGS sequence"/>
</dbReference>
<dbReference type="InterPro" id="IPR005152">
    <property type="entry name" value="Lipase_secreted"/>
</dbReference>
<name>A0YGX1_9GAMM</name>
<protein>
    <submittedName>
        <fullName evidence="1">Secretory lipase family protein</fullName>
    </submittedName>
</protein>
<dbReference type="EMBL" id="AAVT01000012">
    <property type="protein sequence ID" value="EAW29989.1"/>
    <property type="molecule type" value="Genomic_DNA"/>
</dbReference>
<organism evidence="1 2">
    <name type="scientific">marine gamma proteobacterium HTCC2143</name>
    <dbReference type="NCBI Taxonomy" id="247633"/>
    <lineage>
        <taxon>Bacteria</taxon>
        <taxon>Pseudomonadati</taxon>
        <taxon>Pseudomonadota</taxon>
        <taxon>Gammaproteobacteria</taxon>
        <taxon>Cellvibrionales</taxon>
        <taxon>Spongiibacteraceae</taxon>
        <taxon>BD1-7 clade</taxon>
    </lineage>
</organism>
<dbReference type="PANTHER" id="PTHR34853">
    <property type="match status" value="1"/>
</dbReference>
<dbReference type="Pfam" id="PF03583">
    <property type="entry name" value="LIP"/>
    <property type="match status" value="1"/>
</dbReference>
<dbReference type="OrthoDB" id="9955at2"/>
<dbReference type="GO" id="GO:0004806">
    <property type="term" value="F:triacylglycerol lipase activity"/>
    <property type="evidence" value="ECO:0007669"/>
    <property type="project" value="InterPro"/>
</dbReference>
<gene>
    <name evidence="1" type="ORF">GP2143_06839</name>
</gene>
<dbReference type="eggNOG" id="COG1073">
    <property type="taxonomic scope" value="Bacteria"/>
</dbReference>
<dbReference type="SUPFAM" id="SSF53474">
    <property type="entry name" value="alpha/beta-Hydrolases"/>
    <property type="match status" value="1"/>
</dbReference>
<dbReference type="InterPro" id="IPR029058">
    <property type="entry name" value="AB_hydrolase_fold"/>
</dbReference>
<dbReference type="AlphaFoldDB" id="A0YGX1"/>
<sequence>MRLIQIMVMLFSGLALGGCFAGGTMPIADQALSAPEQLGDGGVSDFYSYKPSLSAIPGVLLRQEPLATHQSIPGAAENIRLLYSSTDGLDGKTAIAVSGGLFLPVGTPPEAGWPLLLWSHGTVGIADVCAPSWTGYVPFHQEHLQQWLQNGYAIVASDYQGLGTEGTHPYLATRPAAYSNLDVIRAAQSAGFPLSKDVVILGQSQGAGAALATAGHASSYAPDISIRGVVTTGIPFFTPAALVAVQQARPRDKVDPMLGYNFLVLTLLEQLDPGFDVSDYVYEPALPIVRAVQTVCNRDMRKKIQRVGLTYNGTFKRPPPLEQGYEKMQYPTLRLAVPLFVGTGSIDRDTPPRMQARLVQAACKAGSSVSAHLYNDYDHLTALNRSLADSIPFVAAAFGGVGTGGNCDNLPY</sequence>
<reference evidence="1 2" key="1">
    <citation type="journal article" date="2010" name="J. Bacteriol.">
        <title>Genome sequence of the oligotrophic marine Gammaproteobacterium HTCC2143, isolated from the Oregon Coast.</title>
        <authorList>
            <person name="Oh H.M."/>
            <person name="Kang I."/>
            <person name="Ferriera S."/>
            <person name="Giovannoni S.J."/>
            <person name="Cho J.C."/>
        </authorList>
    </citation>
    <scope>NUCLEOTIDE SEQUENCE [LARGE SCALE GENOMIC DNA]</scope>
    <source>
        <strain evidence="1 2">HTCC2143</strain>
    </source>
</reference>
<proteinExistence type="predicted"/>
<dbReference type="ESTHER" id="9gamm-a0ygx1">
    <property type="family name" value="Fungal-Bact_LIP"/>
</dbReference>
<accession>A0YGX1</accession>
<dbReference type="GO" id="GO:0016042">
    <property type="term" value="P:lipid catabolic process"/>
    <property type="evidence" value="ECO:0007669"/>
    <property type="project" value="InterPro"/>
</dbReference>